<dbReference type="AlphaFoldDB" id="X1RBA2"/>
<keyword evidence="1" id="KW-1133">Transmembrane helix</keyword>
<comment type="caution">
    <text evidence="2">The sequence shown here is derived from an EMBL/GenBank/DDBJ whole genome shotgun (WGS) entry which is preliminary data.</text>
</comment>
<sequence>MLVKYSPKPKKKILAIYLIFLLGLLVGILVLAAYTNNLAFWIISIITCLASIGLVVHSIYKLYKPRIVAPPLEKMIVSITSEGKENEESIDSLESGKK</sequence>
<proteinExistence type="predicted"/>
<protein>
    <submittedName>
        <fullName evidence="2">Uncharacterized protein</fullName>
    </submittedName>
</protein>
<gene>
    <name evidence="2" type="ORF">S12H4_16357</name>
</gene>
<dbReference type="EMBL" id="BARW01007907">
    <property type="protein sequence ID" value="GAI77843.1"/>
    <property type="molecule type" value="Genomic_DNA"/>
</dbReference>
<evidence type="ECO:0000313" key="2">
    <source>
        <dbReference type="EMBL" id="GAI77843.1"/>
    </source>
</evidence>
<reference evidence="2" key="1">
    <citation type="journal article" date="2014" name="Front. Microbiol.">
        <title>High frequency of phylogenetically diverse reductive dehalogenase-homologous genes in deep subseafloor sedimentary metagenomes.</title>
        <authorList>
            <person name="Kawai M."/>
            <person name="Futagami T."/>
            <person name="Toyoda A."/>
            <person name="Takaki Y."/>
            <person name="Nishi S."/>
            <person name="Hori S."/>
            <person name="Arai W."/>
            <person name="Tsubouchi T."/>
            <person name="Morono Y."/>
            <person name="Uchiyama I."/>
            <person name="Ito T."/>
            <person name="Fujiyama A."/>
            <person name="Inagaki F."/>
            <person name="Takami H."/>
        </authorList>
    </citation>
    <scope>NUCLEOTIDE SEQUENCE</scope>
    <source>
        <strain evidence="2">Expedition CK06-06</strain>
    </source>
</reference>
<feature type="transmembrane region" description="Helical" evidence="1">
    <location>
        <begin position="40"/>
        <end position="60"/>
    </location>
</feature>
<evidence type="ECO:0000256" key="1">
    <source>
        <dbReference type="SAM" id="Phobius"/>
    </source>
</evidence>
<keyword evidence="1" id="KW-0472">Membrane</keyword>
<organism evidence="2">
    <name type="scientific">marine sediment metagenome</name>
    <dbReference type="NCBI Taxonomy" id="412755"/>
    <lineage>
        <taxon>unclassified sequences</taxon>
        <taxon>metagenomes</taxon>
        <taxon>ecological metagenomes</taxon>
    </lineage>
</organism>
<accession>X1RBA2</accession>
<feature type="transmembrane region" description="Helical" evidence="1">
    <location>
        <begin position="12"/>
        <end position="34"/>
    </location>
</feature>
<keyword evidence="1" id="KW-0812">Transmembrane</keyword>
<name>X1RBA2_9ZZZZ</name>